<evidence type="ECO:0000256" key="8">
    <source>
        <dbReference type="ARBA" id="ARBA00022824"/>
    </source>
</evidence>
<dbReference type="Proteomes" id="UP001600888">
    <property type="component" value="Unassembled WGS sequence"/>
</dbReference>
<dbReference type="InterPro" id="IPR013766">
    <property type="entry name" value="Thioredoxin_domain"/>
</dbReference>
<comment type="function">
    <text evidence="2">Participates in the folding of proteins containing disulfide bonds, may be involved in glycosylation, prolyl hydroxylation and triglyceride transfer.</text>
</comment>
<reference evidence="14 15" key="1">
    <citation type="submission" date="2024-03" db="EMBL/GenBank/DDBJ databases">
        <title>A high-quality draft genome sequence of Diaporthe vaccinii, a causative agent of upright dieback and viscid rot disease in cranberry plants.</title>
        <authorList>
            <person name="Sarrasin M."/>
            <person name="Lang B.F."/>
            <person name="Burger G."/>
        </authorList>
    </citation>
    <scope>NUCLEOTIDE SEQUENCE [LARGE SCALE GENOMIC DNA]</scope>
    <source>
        <strain evidence="14 15">IS7</strain>
    </source>
</reference>
<keyword evidence="10" id="KW-0676">Redox-active center</keyword>
<dbReference type="EC" id="5.3.4.1" evidence="5"/>
<feature type="domain" description="Thioredoxin" evidence="13">
    <location>
        <begin position="10"/>
        <end position="135"/>
    </location>
</feature>
<evidence type="ECO:0000256" key="3">
    <source>
        <dbReference type="ARBA" id="ARBA00004319"/>
    </source>
</evidence>
<dbReference type="Pfam" id="PF00085">
    <property type="entry name" value="Thioredoxin"/>
    <property type="match status" value="2"/>
</dbReference>
<comment type="similarity">
    <text evidence="4">Belongs to the protein disulfide isomerase family.</text>
</comment>
<protein>
    <recommendedName>
        <fullName evidence="11">Protein disulfide-isomerase</fullName>
        <ecNumber evidence="5">5.3.4.1</ecNumber>
    </recommendedName>
</protein>
<evidence type="ECO:0000256" key="9">
    <source>
        <dbReference type="ARBA" id="ARBA00023235"/>
    </source>
</evidence>
<dbReference type="InterPro" id="IPR036249">
    <property type="entry name" value="Thioredoxin-like_sf"/>
</dbReference>
<dbReference type="PANTHER" id="PTHR18929:SF132">
    <property type="entry name" value="PROTEIN DISULFIDE-ISOMERASE A3"/>
    <property type="match status" value="1"/>
</dbReference>
<evidence type="ECO:0000256" key="12">
    <source>
        <dbReference type="SAM" id="SignalP"/>
    </source>
</evidence>
<dbReference type="SUPFAM" id="SSF52833">
    <property type="entry name" value="Thioredoxin-like"/>
    <property type="match status" value="4"/>
</dbReference>
<evidence type="ECO:0000256" key="6">
    <source>
        <dbReference type="ARBA" id="ARBA00022729"/>
    </source>
</evidence>
<dbReference type="CDD" id="cd02961">
    <property type="entry name" value="PDI_a_family"/>
    <property type="match status" value="1"/>
</dbReference>
<dbReference type="PROSITE" id="PS51352">
    <property type="entry name" value="THIOREDOXIN_2"/>
    <property type="match status" value="2"/>
</dbReference>
<feature type="signal peptide" evidence="12">
    <location>
        <begin position="1"/>
        <end position="20"/>
    </location>
</feature>
<comment type="subcellular location">
    <subcellularLocation>
        <location evidence="3">Endoplasmic reticulum lumen</location>
    </subcellularLocation>
</comment>
<evidence type="ECO:0000256" key="2">
    <source>
        <dbReference type="ARBA" id="ARBA00002692"/>
    </source>
</evidence>
<sequence>MRLLTRLALGLLGLAAAAVAEDPSTESAIELQPTSFRAFIKENDVVMAEFYAPWCRHCQTFAPKYEAAAKTLREQNIDVKLAKIDCQRFSTFCQDYMIRAFPTLKIFKEGRELYHEYDGPRRSSAIVDFVKKQVLATVNSLATKALHDAFLEKEKEEIVLIGYFDADDTVAKGALWAAAEKLHEDFPIGVTFNADAAAKAGVSFPSIVMYEPNGEGKEVYKGDIEDIEAIKTFAKTTYTPLIGELGYNTWRNYVSGNNGPTAFIFSRTDDDRRAVVDELRPLAKKLKGRLTLATAETPDFAGFAGYLHLDNGAEKNFPAFAIYDGAKRGKYPYTTQGSTKDLSAGNIGRFADDFLAGRLKPVVKSEPIPAVQTGPVTTVVADSFQNVVLDGSKDVLLYYFREDCPYCKALAPVYDALATTYGSGSSGSNVVIAKMDIMKNDLPEDVPYVPWVRLYRADDKSNPISYEGQRTHSDLVKFVKEHARHGAEPVGQGQQQVVDGGAQQVPIGTADDIHEKPLQGVTPVKHIHDEL</sequence>
<keyword evidence="6 12" id="KW-0732">Signal</keyword>
<evidence type="ECO:0000313" key="14">
    <source>
        <dbReference type="EMBL" id="KAL2292444.1"/>
    </source>
</evidence>
<proteinExistence type="inferred from homology"/>
<dbReference type="EMBL" id="JBAWTH010000003">
    <property type="protein sequence ID" value="KAL2292444.1"/>
    <property type="molecule type" value="Genomic_DNA"/>
</dbReference>
<organism evidence="14 15">
    <name type="scientific">Diaporthe vaccinii</name>
    <dbReference type="NCBI Taxonomy" id="105482"/>
    <lineage>
        <taxon>Eukaryota</taxon>
        <taxon>Fungi</taxon>
        <taxon>Dikarya</taxon>
        <taxon>Ascomycota</taxon>
        <taxon>Pezizomycotina</taxon>
        <taxon>Sordariomycetes</taxon>
        <taxon>Sordariomycetidae</taxon>
        <taxon>Diaporthales</taxon>
        <taxon>Diaporthaceae</taxon>
        <taxon>Diaporthe</taxon>
        <taxon>Diaporthe eres species complex</taxon>
    </lineage>
</organism>
<dbReference type="InterPro" id="IPR005792">
    <property type="entry name" value="Prot_disulphide_isomerase"/>
</dbReference>
<dbReference type="NCBIfam" id="TIGR01130">
    <property type="entry name" value="ER_PDI_fam"/>
    <property type="match status" value="1"/>
</dbReference>
<feature type="chain" id="PRO_5045752838" description="Protein disulfide-isomerase" evidence="12">
    <location>
        <begin position="21"/>
        <end position="531"/>
    </location>
</feature>
<evidence type="ECO:0000256" key="5">
    <source>
        <dbReference type="ARBA" id="ARBA00012723"/>
    </source>
</evidence>
<evidence type="ECO:0000256" key="1">
    <source>
        <dbReference type="ARBA" id="ARBA00001182"/>
    </source>
</evidence>
<dbReference type="PRINTS" id="PR00421">
    <property type="entry name" value="THIOREDOXIN"/>
</dbReference>
<gene>
    <name evidence="14" type="ORF">FJTKL_09416</name>
</gene>
<evidence type="ECO:0000256" key="7">
    <source>
        <dbReference type="ARBA" id="ARBA00022737"/>
    </source>
</evidence>
<feature type="domain" description="Thioredoxin" evidence="13">
    <location>
        <begin position="354"/>
        <end position="484"/>
    </location>
</feature>
<dbReference type="PANTHER" id="PTHR18929">
    <property type="entry name" value="PROTEIN DISULFIDE ISOMERASE"/>
    <property type="match status" value="1"/>
</dbReference>
<keyword evidence="7" id="KW-0677">Repeat</keyword>
<accession>A0ABR4FCM7</accession>
<dbReference type="CDD" id="cd02981">
    <property type="entry name" value="PDI_b_family"/>
    <property type="match status" value="1"/>
</dbReference>
<comment type="catalytic activity">
    <reaction evidence="1">
        <text>Catalyzes the rearrangement of -S-S- bonds in proteins.</text>
        <dbReference type="EC" id="5.3.4.1"/>
    </reaction>
</comment>
<comment type="caution">
    <text evidence="14">The sequence shown here is derived from an EMBL/GenBank/DDBJ whole genome shotgun (WGS) entry which is preliminary data.</text>
</comment>
<dbReference type="CDD" id="cd02982">
    <property type="entry name" value="PDI_b'_family"/>
    <property type="match status" value="1"/>
</dbReference>
<keyword evidence="15" id="KW-1185">Reference proteome</keyword>
<evidence type="ECO:0000256" key="10">
    <source>
        <dbReference type="ARBA" id="ARBA00023284"/>
    </source>
</evidence>
<evidence type="ECO:0000256" key="11">
    <source>
        <dbReference type="ARBA" id="ARBA00039846"/>
    </source>
</evidence>
<dbReference type="CDD" id="cd02995">
    <property type="entry name" value="PDI_a_PDI_a'_C"/>
    <property type="match status" value="1"/>
</dbReference>
<dbReference type="Pfam" id="PF13848">
    <property type="entry name" value="Thioredoxin_6"/>
    <property type="match status" value="1"/>
</dbReference>
<evidence type="ECO:0000313" key="15">
    <source>
        <dbReference type="Proteomes" id="UP001600888"/>
    </source>
</evidence>
<evidence type="ECO:0000259" key="13">
    <source>
        <dbReference type="PROSITE" id="PS51352"/>
    </source>
</evidence>
<keyword evidence="8" id="KW-0256">Endoplasmic reticulum</keyword>
<dbReference type="Gene3D" id="3.40.30.10">
    <property type="entry name" value="Glutaredoxin"/>
    <property type="match status" value="4"/>
</dbReference>
<name>A0ABR4FCM7_9PEZI</name>
<evidence type="ECO:0000256" key="4">
    <source>
        <dbReference type="ARBA" id="ARBA00006347"/>
    </source>
</evidence>
<keyword evidence="9" id="KW-0413">Isomerase</keyword>